<feature type="domain" description="VanZ-like" evidence="2">
    <location>
        <begin position="107"/>
        <end position="187"/>
    </location>
</feature>
<dbReference type="InterPro" id="IPR006976">
    <property type="entry name" value="VanZ-like"/>
</dbReference>
<evidence type="ECO:0000256" key="1">
    <source>
        <dbReference type="SAM" id="Phobius"/>
    </source>
</evidence>
<keyword evidence="1" id="KW-0812">Transmembrane</keyword>
<feature type="transmembrane region" description="Helical" evidence="1">
    <location>
        <begin position="146"/>
        <end position="168"/>
    </location>
</feature>
<feature type="transmembrane region" description="Helical" evidence="1">
    <location>
        <begin position="72"/>
        <end position="90"/>
    </location>
</feature>
<dbReference type="RefSeq" id="WP_182660796.1">
    <property type="nucleotide sequence ID" value="NZ_VKHS01000060.1"/>
</dbReference>
<feature type="transmembrane region" description="Helical" evidence="1">
    <location>
        <begin position="211"/>
        <end position="232"/>
    </location>
</feature>
<sequence>MAFVILPTWITAATFPFVPATAEESTIANEVFHTVWSLSAEGVVVPLLILLTVTGSATWAWTRRSEGKRDRLLLHAAVASLSMIVAVTLFRGSPGFSPGELFTWSTTGWDRISGDPFTSTEILMNAALFIPAGLLWTLLTGKPLHVLIAIPFLSFLVECLQAVTGTGANDVADLISNSAGGALGVLAGSLAPRLRPRDAEGRPRRSRRRKVWVTASLSLLAAATVTSVFVGAERRSAALEAELTAHFAGTDLETYRAWEAEDLLYEKVFAAASVFTDGARHLDETARVRYPASFFGLRRCVFVDWTPDGVTTTKGAGSECTHLFD</sequence>
<accession>A0A7W3XVI8</accession>
<evidence type="ECO:0000313" key="4">
    <source>
        <dbReference type="Proteomes" id="UP000530234"/>
    </source>
</evidence>
<proteinExistence type="predicted"/>
<organism evidence="3 4">
    <name type="scientific">Streptomyces calidiresistens</name>
    <dbReference type="NCBI Taxonomy" id="1485586"/>
    <lineage>
        <taxon>Bacteria</taxon>
        <taxon>Bacillati</taxon>
        <taxon>Actinomycetota</taxon>
        <taxon>Actinomycetes</taxon>
        <taxon>Kitasatosporales</taxon>
        <taxon>Streptomycetaceae</taxon>
        <taxon>Streptomyces</taxon>
    </lineage>
</organism>
<keyword evidence="4" id="KW-1185">Reference proteome</keyword>
<feature type="transmembrane region" description="Helical" evidence="1">
    <location>
        <begin position="38"/>
        <end position="60"/>
    </location>
</feature>
<dbReference type="EMBL" id="VKHS01000060">
    <property type="protein sequence ID" value="MBB0228863.1"/>
    <property type="molecule type" value="Genomic_DNA"/>
</dbReference>
<evidence type="ECO:0000259" key="2">
    <source>
        <dbReference type="Pfam" id="PF04892"/>
    </source>
</evidence>
<keyword evidence="1" id="KW-1133">Transmembrane helix</keyword>
<comment type="caution">
    <text evidence="3">The sequence shown here is derived from an EMBL/GenBank/DDBJ whole genome shotgun (WGS) entry which is preliminary data.</text>
</comment>
<keyword evidence="1" id="KW-0472">Membrane</keyword>
<feature type="transmembrane region" description="Helical" evidence="1">
    <location>
        <begin position="174"/>
        <end position="191"/>
    </location>
</feature>
<dbReference type="AlphaFoldDB" id="A0A7W3XVI8"/>
<name>A0A7W3XVI8_9ACTN</name>
<gene>
    <name evidence="3" type="ORF">FOE67_04875</name>
</gene>
<protein>
    <recommendedName>
        <fullName evidence="2">VanZ-like domain-containing protein</fullName>
    </recommendedName>
</protein>
<dbReference type="Proteomes" id="UP000530234">
    <property type="component" value="Unassembled WGS sequence"/>
</dbReference>
<evidence type="ECO:0000313" key="3">
    <source>
        <dbReference type="EMBL" id="MBB0228863.1"/>
    </source>
</evidence>
<feature type="transmembrane region" description="Helical" evidence="1">
    <location>
        <begin position="122"/>
        <end position="139"/>
    </location>
</feature>
<dbReference type="Pfam" id="PF04892">
    <property type="entry name" value="VanZ"/>
    <property type="match status" value="1"/>
</dbReference>
<reference evidence="4" key="1">
    <citation type="submission" date="2019-10" db="EMBL/GenBank/DDBJ databases">
        <title>Streptomyces sp. nov., a novel actinobacterium isolated from alkaline environment.</title>
        <authorList>
            <person name="Golinska P."/>
        </authorList>
    </citation>
    <scope>NUCLEOTIDE SEQUENCE [LARGE SCALE GENOMIC DNA]</scope>
    <source>
        <strain evidence="4">DSM 42108</strain>
    </source>
</reference>